<evidence type="ECO:0000313" key="5">
    <source>
        <dbReference type="EMBL" id="OJA09666.1"/>
    </source>
</evidence>
<dbReference type="InterPro" id="IPR016024">
    <property type="entry name" value="ARM-type_fold"/>
</dbReference>
<dbReference type="Pfam" id="PF12569">
    <property type="entry name" value="NatA_aux_su"/>
    <property type="match status" value="1"/>
</dbReference>
<dbReference type="SUPFAM" id="SSF48371">
    <property type="entry name" value="ARM repeat"/>
    <property type="match status" value="1"/>
</dbReference>
<reference evidence="5 6" key="1">
    <citation type="submission" date="2016-03" db="EMBL/GenBank/DDBJ databases">
        <title>Comparative genomics of the ectomycorrhizal sister species Rhizopogon vinicolor and Rhizopogon vesiculosus (Basidiomycota: Boletales) reveals a divergence of the mating type B locus.</title>
        <authorList>
            <person name="Mujic A.B."/>
            <person name="Kuo A."/>
            <person name="Tritt A."/>
            <person name="Lipzen A."/>
            <person name="Chen C."/>
            <person name="Johnson J."/>
            <person name="Sharma A."/>
            <person name="Barry K."/>
            <person name="Grigoriev I.V."/>
            <person name="Spatafora J.W."/>
        </authorList>
    </citation>
    <scope>NUCLEOTIDE SEQUENCE [LARGE SCALE GENOMIC DNA]</scope>
    <source>
        <strain evidence="5 6">AM-OR11-056</strain>
    </source>
</reference>
<keyword evidence="3" id="KW-0175">Coiled coil</keyword>
<evidence type="ECO:0000256" key="3">
    <source>
        <dbReference type="SAM" id="Coils"/>
    </source>
</evidence>
<sequence>MVAQTRAGNSAPKRLAFNEKIVGKGLATDALLKKLKALHTELAELDQELVDVNSLSSVRTQLVNTSILLHKDRGVKAYAACCLADILRLYAPDAPYTHTELRDIFQFFFRQLSAGLRGADASYYNEYFHLLESLSTVKSVVLVCDLPHAEELMVDIFRDFFGLVRRDLAKKIEIFIADILVALIDECQALPSEVLETIMAQFMANDAQPAYRLAVQVCNATADKLQRHVCQYFTDIIVAHSQDSDSESNFEEIRKAHDLVKQLSRSCPSLLHSVIPQLEEELRVEEVQVRLIATQALGEMFSEKGGADLVKKYPTTWNVWLMRKNDKSAAVRLKLVESAKGLLVNLHDHRDTVDDFLRLKLLDPDEKVRGAVCKVYSQLDYETALHYVPEDQLRSVAGRGLDKKNSVRVEALNCLGKLFSIAYPEIENNDPAAIKHFSWIPNEILHISNSTQEARLAAEQVIADFVFPLPSASSASTSKSVDVDEVVWTDRLLNTMGYLDDRGVNAVLLLSGIKGSRPSPYELYLQNCIQNNGGIIDDNEEAVKQRLNNVIRHISRQFGDPQKAAEDLHAFAKANENRLYKLLKTCLDTQTDLKGFVKASNEFLRRVEQTSESILGTMTVFLRRATLRVVNQSSIPTLIKRVQRTDSKHAQTLLTYISKHCPALYKPHISELTKAIADEKNPRLVEAGMQALAAVFQSDEALAINEKRTLERVMRYVLGSNARVAKFAARILVASKDHDDLCAEAVESIAERLSAAQPDLLVAHTAVLAQFARLAPDAFERKSDILMAFLIKKLLMVPSPPDPNEMDTEVDWVEDEDVSPRLRARILALKVCRNRCLAHASTDTALEVATPVLKMLSTLIDHGGSYSADATDDSKIRSRMRLQAAISLLHLSVVDKFANVINTNFILLAITVQDPCYNVRMEFLMKLFPLLTTRKLPPRYNLIPFLTVHDPEADVKSRAVSYITHASRNASAPARVELFEIIFIRLLHLLAHHPDFSTAHENLQEMVKYIEFYLDLIASSDNVSLLYHLAMKAKTVRDAQSHTYSENLYAMSELAQELIKARAQARSWSLQSYPGKVKLPSDILRALPNPEAATKILKTVYLPGETSTWLAESSKSQKPVGASKEKRREPREHKDSKSLPKRKASRPRANGNNKRAKTARWQSDQSESEEEPSSDDSEQEDREETPAKADSEHEDVPTGQESDEEDASEKKTERSRKPSRKAGTRAKQMPPPTLAQKDKKLFADLLTQYENKQLSKGRKTADQILKKYPDHGETMCMKGLILVHLGLRDEGINLVKEGMRKDLSSHICWHVWALIQKSERKYEDALKSYVQALKFDKDNFNILRDTAVLQTQTRQFEGLVETRHNLLRLRPFNRHHWVGLAVAYQLNGSLAEAKQILEYLEGFLRVRAFISLSRSPSQARLQNVGSYDVEFSELLMYHIRILEDMGNFQLALDMLDSNDRDKGGSILDRTTGTEMKVRLLAKLKESHVDDEKKAAWTEQADVTWRWLLSQNADCYEYYKGLLANEGIDLANVTDENRERALGILRIFFDVKFATAPRRLALDVTTGQDFIELIKPYLTNALSKGIPSLFADLKPLYRDSSKRQAIEDTVEELRMTYASSSPPAGNSVEPTTYLWTLYLLAQHHSFLGRHKQALEILDIAIAHTPTLPELYMVRARVLKRAGDPYGAAKAMDTARLLDGQDRFVNTKTGKYLLRAGMPDKADAIFSLFTKKDTTAAADLEEMQALHYLVEQGDSYRQAGKLNLALKKYYVIQKVFDSFREDQYEFHQYSVRKTILNVYTEMLKWEDNVRSHPSFIHAAVATVQIWVALYDDSTLGPSLQPSGKHFYCNAASETSKKALNKAKKAAHKGQPEADGGNSKKGESTRRSVTFALSSLRSRLLSAVTATQSEDRGLEPPRRRDEDPEGLKLVLDKEPLECADKYLAGLTELVPRSLDVCFATYDVAVRRKKYLQAVKMLIRARSLDPEHPDLHVRIAHLRDTVSSLPESLPAPIGPVLAESIASLLPEQVSLELFNSQYLQKHSSSPMAVLAHAKVVQISKASREEVETILFTVLKQPVELDHKTAFAVLSYLKDMKSSRAEEFRIACNDRFELSTLFKSAEEIAALQRWVAEQEESQGDDRESPETDV</sequence>
<dbReference type="PANTHER" id="PTHR22767">
    <property type="entry name" value="N-TERMINAL ACETYLTRANSFERASE-RELATED"/>
    <property type="match status" value="1"/>
</dbReference>
<dbReference type="Pfam" id="PF20168">
    <property type="entry name" value="PDS5"/>
    <property type="match status" value="1"/>
</dbReference>
<organism evidence="5 6">
    <name type="scientific">Rhizopogon vesiculosus</name>
    <dbReference type="NCBI Taxonomy" id="180088"/>
    <lineage>
        <taxon>Eukaryota</taxon>
        <taxon>Fungi</taxon>
        <taxon>Dikarya</taxon>
        <taxon>Basidiomycota</taxon>
        <taxon>Agaricomycotina</taxon>
        <taxon>Agaricomycetes</taxon>
        <taxon>Agaricomycetidae</taxon>
        <taxon>Boletales</taxon>
        <taxon>Suillineae</taxon>
        <taxon>Rhizopogonaceae</taxon>
        <taxon>Rhizopogon</taxon>
    </lineage>
</organism>
<dbReference type="InterPro" id="IPR011989">
    <property type="entry name" value="ARM-like"/>
</dbReference>
<feature type="compositionally biased region" description="Basic residues" evidence="4">
    <location>
        <begin position="1856"/>
        <end position="1865"/>
    </location>
</feature>
<feature type="compositionally biased region" description="Basic and acidic residues" evidence="4">
    <location>
        <begin position="1906"/>
        <end position="1923"/>
    </location>
</feature>
<feature type="coiled-coil region" evidence="3">
    <location>
        <begin position="28"/>
        <end position="55"/>
    </location>
</feature>
<dbReference type="OrthoDB" id="200660at2759"/>
<evidence type="ECO:0000256" key="2">
    <source>
        <dbReference type="ARBA" id="ARBA00022803"/>
    </source>
</evidence>
<gene>
    <name evidence="5" type="ORF">AZE42_03667</name>
</gene>
<dbReference type="Gene3D" id="1.25.40.1040">
    <property type="match status" value="1"/>
</dbReference>
<feature type="compositionally biased region" description="Basic and acidic residues" evidence="4">
    <location>
        <begin position="1123"/>
        <end position="1138"/>
    </location>
</feature>
<keyword evidence="2" id="KW-0802">TPR repeat</keyword>
<comment type="caution">
    <text evidence="5">The sequence shown here is derived from an EMBL/GenBank/DDBJ whole genome shotgun (WGS) entry which is preliminary data.</text>
</comment>
<feature type="compositionally biased region" description="Basic and acidic residues" evidence="4">
    <location>
        <begin position="1184"/>
        <end position="1196"/>
    </location>
</feature>
<dbReference type="Gene3D" id="1.25.10.10">
    <property type="entry name" value="Leucine-rich Repeat Variant"/>
    <property type="match status" value="1"/>
</dbReference>
<dbReference type="EMBL" id="LVVM01005837">
    <property type="protein sequence ID" value="OJA09666.1"/>
    <property type="molecule type" value="Genomic_DNA"/>
</dbReference>
<dbReference type="InterPro" id="IPR011990">
    <property type="entry name" value="TPR-like_helical_dom_sf"/>
</dbReference>
<dbReference type="SMART" id="SM00028">
    <property type="entry name" value="TPR"/>
    <property type="match status" value="3"/>
</dbReference>
<dbReference type="InterPro" id="IPR019734">
    <property type="entry name" value="TPR_rpt"/>
</dbReference>
<dbReference type="Gene3D" id="1.25.40.1010">
    <property type="match status" value="1"/>
</dbReference>
<dbReference type="SUPFAM" id="SSF48452">
    <property type="entry name" value="TPR-like"/>
    <property type="match status" value="2"/>
</dbReference>
<dbReference type="InterPro" id="IPR021183">
    <property type="entry name" value="NatA_aux_su"/>
</dbReference>
<accession>A0A1J8QJQ9</accession>
<evidence type="ECO:0000313" key="6">
    <source>
        <dbReference type="Proteomes" id="UP000183567"/>
    </source>
</evidence>
<protein>
    <submittedName>
        <fullName evidence="5">Uncharacterized protein</fullName>
    </submittedName>
</protein>
<keyword evidence="6" id="KW-1185">Reference proteome</keyword>
<dbReference type="STRING" id="180088.A0A1J8QJQ9"/>
<feature type="compositionally biased region" description="Acidic residues" evidence="4">
    <location>
        <begin position="1166"/>
        <end position="1183"/>
    </location>
</feature>
<feature type="region of interest" description="Disordered" evidence="4">
    <location>
        <begin position="1856"/>
        <end position="1883"/>
    </location>
</feature>
<evidence type="ECO:0000256" key="4">
    <source>
        <dbReference type="SAM" id="MobiDB-lite"/>
    </source>
</evidence>
<keyword evidence="1" id="KW-0677">Repeat</keyword>
<dbReference type="GO" id="GO:0031415">
    <property type="term" value="C:NatA complex"/>
    <property type="evidence" value="ECO:0007669"/>
    <property type="project" value="TreeGrafter"/>
</dbReference>
<dbReference type="Proteomes" id="UP000183567">
    <property type="component" value="Unassembled WGS sequence"/>
</dbReference>
<proteinExistence type="predicted"/>
<evidence type="ECO:0000256" key="1">
    <source>
        <dbReference type="ARBA" id="ARBA00022737"/>
    </source>
</evidence>
<feature type="region of interest" description="Disordered" evidence="4">
    <location>
        <begin position="1900"/>
        <end position="1923"/>
    </location>
</feature>
<feature type="region of interest" description="Disordered" evidence="4">
    <location>
        <begin position="1109"/>
        <end position="1236"/>
    </location>
</feature>
<dbReference type="PANTHER" id="PTHR22767:SF2">
    <property type="entry name" value="N(ALPHA)-ACETYLTRANSFERASE 15_16, ISOFORM A"/>
    <property type="match status" value="1"/>
</dbReference>
<name>A0A1J8QJQ9_9AGAM</name>
<dbReference type="CDD" id="cd19953">
    <property type="entry name" value="PDS5"/>
    <property type="match status" value="1"/>
</dbReference>